<dbReference type="AlphaFoldDB" id="A0A8K0W112"/>
<keyword evidence="3" id="KW-1185">Reference proteome</keyword>
<feature type="chain" id="PRO_5035475602" description="Secreted protein" evidence="1">
    <location>
        <begin position="32"/>
        <end position="85"/>
    </location>
</feature>
<protein>
    <recommendedName>
        <fullName evidence="4">Secreted protein</fullName>
    </recommendedName>
</protein>
<organism evidence="2 3">
    <name type="scientific">Paraphoma chrysanthemicola</name>
    <dbReference type="NCBI Taxonomy" id="798071"/>
    <lineage>
        <taxon>Eukaryota</taxon>
        <taxon>Fungi</taxon>
        <taxon>Dikarya</taxon>
        <taxon>Ascomycota</taxon>
        <taxon>Pezizomycotina</taxon>
        <taxon>Dothideomycetes</taxon>
        <taxon>Pleosporomycetidae</taxon>
        <taxon>Pleosporales</taxon>
        <taxon>Pleosporineae</taxon>
        <taxon>Phaeosphaeriaceae</taxon>
        <taxon>Paraphoma</taxon>
    </lineage>
</organism>
<gene>
    <name evidence="2" type="ORF">FB567DRAFT_266222</name>
</gene>
<comment type="caution">
    <text evidence="2">The sequence shown here is derived from an EMBL/GenBank/DDBJ whole genome shotgun (WGS) entry which is preliminary data.</text>
</comment>
<name>A0A8K0W112_9PLEO</name>
<dbReference type="EMBL" id="JAGMVJ010000004">
    <property type="protein sequence ID" value="KAH7091128.1"/>
    <property type="molecule type" value="Genomic_DNA"/>
</dbReference>
<accession>A0A8K0W112</accession>
<reference evidence="2" key="1">
    <citation type="journal article" date="2021" name="Nat. Commun.">
        <title>Genetic determinants of endophytism in the Arabidopsis root mycobiome.</title>
        <authorList>
            <person name="Mesny F."/>
            <person name="Miyauchi S."/>
            <person name="Thiergart T."/>
            <person name="Pickel B."/>
            <person name="Atanasova L."/>
            <person name="Karlsson M."/>
            <person name="Huettel B."/>
            <person name="Barry K.W."/>
            <person name="Haridas S."/>
            <person name="Chen C."/>
            <person name="Bauer D."/>
            <person name="Andreopoulos W."/>
            <person name="Pangilinan J."/>
            <person name="LaButti K."/>
            <person name="Riley R."/>
            <person name="Lipzen A."/>
            <person name="Clum A."/>
            <person name="Drula E."/>
            <person name="Henrissat B."/>
            <person name="Kohler A."/>
            <person name="Grigoriev I.V."/>
            <person name="Martin F.M."/>
            <person name="Hacquard S."/>
        </authorList>
    </citation>
    <scope>NUCLEOTIDE SEQUENCE</scope>
    <source>
        <strain evidence="2">MPI-SDFR-AT-0120</strain>
    </source>
</reference>
<evidence type="ECO:0008006" key="4">
    <source>
        <dbReference type="Google" id="ProtNLM"/>
    </source>
</evidence>
<sequence>MSQIGLLCLYNHVCCMLLTSAALPCVPECLARCTLWVRAETLQPKAKKIAIPAYSTQAEQVEIEAMRKKPTEIQQPILPSQSLQI</sequence>
<keyword evidence="1" id="KW-0732">Signal</keyword>
<evidence type="ECO:0000313" key="2">
    <source>
        <dbReference type="EMBL" id="KAH7091128.1"/>
    </source>
</evidence>
<feature type="signal peptide" evidence="1">
    <location>
        <begin position="1"/>
        <end position="31"/>
    </location>
</feature>
<dbReference type="Proteomes" id="UP000813461">
    <property type="component" value="Unassembled WGS sequence"/>
</dbReference>
<proteinExistence type="predicted"/>
<evidence type="ECO:0000256" key="1">
    <source>
        <dbReference type="SAM" id="SignalP"/>
    </source>
</evidence>
<evidence type="ECO:0000313" key="3">
    <source>
        <dbReference type="Proteomes" id="UP000813461"/>
    </source>
</evidence>